<keyword evidence="3" id="KW-1185">Reference proteome</keyword>
<reference evidence="2" key="1">
    <citation type="submission" date="2020-05" db="EMBL/GenBank/DDBJ databases">
        <title>WGS assembly of Panicum virgatum.</title>
        <authorList>
            <person name="Lovell J.T."/>
            <person name="Jenkins J."/>
            <person name="Shu S."/>
            <person name="Juenger T.E."/>
            <person name="Schmutz J."/>
        </authorList>
    </citation>
    <scope>NUCLEOTIDE SEQUENCE</scope>
    <source>
        <strain evidence="2">AP13</strain>
    </source>
</reference>
<protein>
    <submittedName>
        <fullName evidence="2">Uncharacterized protein</fullName>
    </submittedName>
</protein>
<sequence length="111" mass="12430">MTFAKRKAVNPDNIEPEGSNRHNISVGQIMSSSEPTLAQLAEQEKHARVQRAQLEKKKATMTHKSLEESEDEQPPQVQHDELTATALKLKAFEREKANLNAQLATKQRAAT</sequence>
<feature type="region of interest" description="Disordered" evidence="1">
    <location>
        <begin position="1"/>
        <end position="22"/>
    </location>
</feature>
<feature type="region of interest" description="Disordered" evidence="1">
    <location>
        <begin position="55"/>
        <end position="80"/>
    </location>
</feature>
<name>A0A8T0T797_PANVG</name>
<dbReference type="AlphaFoldDB" id="A0A8T0T797"/>
<dbReference type="EMBL" id="CM029044">
    <property type="protein sequence ID" value="KAG2606900.1"/>
    <property type="molecule type" value="Genomic_DNA"/>
</dbReference>
<accession>A0A8T0T797</accession>
<evidence type="ECO:0000313" key="2">
    <source>
        <dbReference type="EMBL" id="KAG2606900.1"/>
    </source>
</evidence>
<evidence type="ECO:0000313" key="3">
    <source>
        <dbReference type="Proteomes" id="UP000823388"/>
    </source>
</evidence>
<organism evidence="2 3">
    <name type="scientific">Panicum virgatum</name>
    <name type="common">Blackwell switchgrass</name>
    <dbReference type="NCBI Taxonomy" id="38727"/>
    <lineage>
        <taxon>Eukaryota</taxon>
        <taxon>Viridiplantae</taxon>
        <taxon>Streptophyta</taxon>
        <taxon>Embryophyta</taxon>
        <taxon>Tracheophyta</taxon>
        <taxon>Spermatophyta</taxon>
        <taxon>Magnoliopsida</taxon>
        <taxon>Liliopsida</taxon>
        <taxon>Poales</taxon>
        <taxon>Poaceae</taxon>
        <taxon>PACMAD clade</taxon>
        <taxon>Panicoideae</taxon>
        <taxon>Panicodae</taxon>
        <taxon>Paniceae</taxon>
        <taxon>Panicinae</taxon>
        <taxon>Panicum</taxon>
        <taxon>Panicum sect. Hiantes</taxon>
    </lineage>
</organism>
<proteinExistence type="predicted"/>
<evidence type="ECO:0000256" key="1">
    <source>
        <dbReference type="SAM" id="MobiDB-lite"/>
    </source>
</evidence>
<comment type="caution">
    <text evidence="2">The sequence shown here is derived from an EMBL/GenBank/DDBJ whole genome shotgun (WGS) entry which is preliminary data.</text>
</comment>
<dbReference type="Proteomes" id="UP000823388">
    <property type="component" value="Chromosome 4N"/>
</dbReference>
<gene>
    <name evidence="2" type="ORF">PVAP13_4NG208111</name>
</gene>